<evidence type="ECO:0000256" key="1">
    <source>
        <dbReference type="ARBA" id="ARBA00004651"/>
    </source>
</evidence>
<feature type="transmembrane region" description="Helical" evidence="6">
    <location>
        <begin position="124"/>
        <end position="151"/>
    </location>
</feature>
<evidence type="ECO:0000256" key="2">
    <source>
        <dbReference type="ARBA" id="ARBA00022448"/>
    </source>
</evidence>
<keyword evidence="4 6" id="KW-1133">Transmembrane helix</keyword>
<protein>
    <submittedName>
        <fullName evidence="8">MFS transporter, DHA1 family, bicyclomycin/chloramphenicol resistance protein</fullName>
    </submittedName>
</protein>
<comment type="subcellular location">
    <subcellularLocation>
        <location evidence="1">Cell membrane</location>
        <topology evidence="1">Multi-pass membrane protein</topology>
    </subcellularLocation>
</comment>
<keyword evidence="2" id="KW-0813">Transport</keyword>
<dbReference type="SUPFAM" id="SSF103473">
    <property type="entry name" value="MFS general substrate transporter"/>
    <property type="match status" value="1"/>
</dbReference>
<accession>A0A2Y8ZZG2</accession>
<feature type="transmembrane region" description="Helical" evidence="6">
    <location>
        <begin position="235"/>
        <end position="258"/>
    </location>
</feature>
<feature type="transmembrane region" description="Helical" evidence="6">
    <location>
        <begin position="297"/>
        <end position="315"/>
    </location>
</feature>
<dbReference type="InterPro" id="IPR011701">
    <property type="entry name" value="MFS"/>
</dbReference>
<dbReference type="Proteomes" id="UP000250028">
    <property type="component" value="Unassembled WGS sequence"/>
</dbReference>
<evidence type="ECO:0000256" key="3">
    <source>
        <dbReference type="ARBA" id="ARBA00022692"/>
    </source>
</evidence>
<feature type="transmembrane region" description="Helical" evidence="6">
    <location>
        <begin position="95"/>
        <end position="112"/>
    </location>
</feature>
<proteinExistence type="predicted"/>
<dbReference type="PRINTS" id="PR01035">
    <property type="entry name" value="TCRTETA"/>
</dbReference>
<keyword evidence="3 6" id="KW-0812">Transmembrane</keyword>
<dbReference type="InterPro" id="IPR036259">
    <property type="entry name" value="MFS_trans_sf"/>
</dbReference>
<sequence>MLVLAVLTALSPLSMDIYAPSMPQMQQDLNAPAWLIQASITGCLLGIAVGQLFWGPVSDRHGRRPVIVIGMVGWTLASGVSIFAVSGWMLVATRGVAGLCGAAGIVAARSVVRDLTHDAHAVAGRIGVLSIATALAPILSPVAGTFIAGWWGWRADFVAMVVLGVVIVVAFIALVPESLPADRRLQHATPVGSALVTAGRNRELAAIAASLGVLCIGFYAYIASVSFVVEQQFGYSPSVFALVFGTNALAILAGNTVFRRLVRTRRPTGPMGAGLLLGLLAAMALWLGAAVDAPAPLLWAASTVYCASMGLVFPGAHSWGQLTLVASGAASALTGAAQFFGGAIGSPVTGLVGISALHLGIVAAVASAVALSIWRVAQGAAQTPTPAT</sequence>
<dbReference type="GO" id="GO:0022857">
    <property type="term" value="F:transmembrane transporter activity"/>
    <property type="evidence" value="ECO:0007669"/>
    <property type="project" value="InterPro"/>
</dbReference>
<name>A0A2Y8ZZG2_9MICO</name>
<evidence type="ECO:0000313" key="9">
    <source>
        <dbReference type="Proteomes" id="UP000250028"/>
    </source>
</evidence>
<dbReference type="PANTHER" id="PTHR42718:SF9">
    <property type="entry name" value="MAJOR FACILITATOR SUPERFAMILY MULTIDRUG TRANSPORTER MFSC"/>
    <property type="match status" value="1"/>
</dbReference>
<dbReference type="EMBL" id="UESZ01000001">
    <property type="protein sequence ID" value="SSA35639.1"/>
    <property type="molecule type" value="Genomic_DNA"/>
</dbReference>
<feature type="transmembrane region" description="Helical" evidence="6">
    <location>
        <begin position="270"/>
        <end position="291"/>
    </location>
</feature>
<dbReference type="Pfam" id="PF07690">
    <property type="entry name" value="MFS_1"/>
    <property type="match status" value="1"/>
</dbReference>
<dbReference type="AlphaFoldDB" id="A0A2Y8ZZG2"/>
<evidence type="ECO:0000256" key="6">
    <source>
        <dbReference type="SAM" id="Phobius"/>
    </source>
</evidence>
<feature type="transmembrane region" description="Helical" evidence="6">
    <location>
        <begin position="66"/>
        <end position="89"/>
    </location>
</feature>
<evidence type="ECO:0000256" key="5">
    <source>
        <dbReference type="ARBA" id="ARBA00023136"/>
    </source>
</evidence>
<feature type="transmembrane region" description="Helical" evidence="6">
    <location>
        <begin position="322"/>
        <end position="344"/>
    </location>
</feature>
<keyword evidence="9" id="KW-1185">Reference proteome</keyword>
<dbReference type="PANTHER" id="PTHR42718">
    <property type="entry name" value="MAJOR FACILITATOR SUPERFAMILY MULTIDRUG TRANSPORTER MFSC"/>
    <property type="match status" value="1"/>
</dbReference>
<dbReference type="GO" id="GO:0005886">
    <property type="term" value="C:plasma membrane"/>
    <property type="evidence" value="ECO:0007669"/>
    <property type="project" value="UniProtKB-SubCell"/>
</dbReference>
<feature type="transmembrane region" description="Helical" evidence="6">
    <location>
        <begin position="31"/>
        <end position="54"/>
    </location>
</feature>
<feature type="transmembrane region" description="Helical" evidence="6">
    <location>
        <begin position="350"/>
        <end position="374"/>
    </location>
</feature>
<evidence type="ECO:0000259" key="7">
    <source>
        <dbReference type="PROSITE" id="PS50850"/>
    </source>
</evidence>
<gene>
    <name evidence="8" type="ORF">SAMN04489750_3006</name>
</gene>
<dbReference type="InterPro" id="IPR001958">
    <property type="entry name" value="Tet-R_TetA/multi-R_MdtG-like"/>
</dbReference>
<organism evidence="8 9">
    <name type="scientific">Branchiibius hedensis</name>
    <dbReference type="NCBI Taxonomy" id="672460"/>
    <lineage>
        <taxon>Bacteria</taxon>
        <taxon>Bacillati</taxon>
        <taxon>Actinomycetota</taxon>
        <taxon>Actinomycetes</taxon>
        <taxon>Micrococcales</taxon>
        <taxon>Dermacoccaceae</taxon>
        <taxon>Branchiibius</taxon>
    </lineage>
</organism>
<keyword evidence="5 6" id="KW-0472">Membrane</keyword>
<dbReference type="PROSITE" id="PS50850">
    <property type="entry name" value="MFS"/>
    <property type="match status" value="1"/>
</dbReference>
<dbReference type="Gene3D" id="1.20.1720.10">
    <property type="entry name" value="Multidrug resistance protein D"/>
    <property type="match status" value="1"/>
</dbReference>
<feature type="transmembrane region" description="Helical" evidence="6">
    <location>
        <begin position="157"/>
        <end position="175"/>
    </location>
</feature>
<evidence type="ECO:0000256" key="4">
    <source>
        <dbReference type="ARBA" id="ARBA00022989"/>
    </source>
</evidence>
<feature type="domain" description="Major facilitator superfamily (MFS) profile" evidence="7">
    <location>
        <begin position="1"/>
        <end position="378"/>
    </location>
</feature>
<evidence type="ECO:0000313" key="8">
    <source>
        <dbReference type="EMBL" id="SSA35639.1"/>
    </source>
</evidence>
<reference evidence="9" key="1">
    <citation type="submission" date="2016-10" db="EMBL/GenBank/DDBJ databases">
        <authorList>
            <person name="Varghese N."/>
            <person name="Submissions S."/>
        </authorList>
    </citation>
    <scope>NUCLEOTIDE SEQUENCE [LARGE SCALE GENOMIC DNA]</scope>
    <source>
        <strain evidence="9">DSM 22951</strain>
    </source>
</reference>
<feature type="transmembrane region" description="Helical" evidence="6">
    <location>
        <begin position="204"/>
        <end position="229"/>
    </location>
</feature>
<dbReference type="InterPro" id="IPR020846">
    <property type="entry name" value="MFS_dom"/>
</dbReference>